<feature type="region of interest" description="Disordered" evidence="1">
    <location>
        <begin position="356"/>
        <end position="378"/>
    </location>
</feature>
<keyword evidence="4" id="KW-1185">Reference proteome</keyword>
<comment type="caution">
    <text evidence="3">The sequence shown here is derived from an EMBL/GenBank/DDBJ whole genome shotgun (WGS) entry which is preliminary data.</text>
</comment>
<feature type="region of interest" description="Disordered" evidence="1">
    <location>
        <begin position="303"/>
        <end position="337"/>
    </location>
</feature>
<dbReference type="PANTHER" id="PTHR22198">
    <property type="entry name" value="FERM DOMAIN-CONTAINING PROTEIN"/>
    <property type="match status" value="1"/>
</dbReference>
<feature type="domain" description="DUF7153" evidence="2">
    <location>
        <begin position="68"/>
        <end position="183"/>
    </location>
</feature>
<protein>
    <recommendedName>
        <fullName evidence="2">DUF7153 domain-containing protein</fullName>
    </recommendedName>
</protein>
<dbReference type="Proteomes" id="UP000036403">
    <property type="component" value="Unassembled WGS sequence"/>
</dbReference>
<proteinExistence type="predicted"/>
<feature type="non-terminal residue" evidence="3">
    <location>
        <position position="1"/>
    </location>
</feature>
<dbReference type="Pfam" id="PF23672">
    <property type="entry name" value="DUF7153"/>
    <property type="match status" value="1"/>
</dbReference>
<organism evidence="3 4">
    <name type="scientific">Lasius niger</name>
    <name type="common">Black garden ant</name>
    <dbReference type="NCBI Taxonomy" id="67767"/>
    <lineage>
        <taxon>Eukaryota</taxon>
        <taxon>Metazoa</taxon>
        <taxon>Ecdysozoa</taxon>
        <taxon>Arthropoda</taxon>
        <taxon>Hexapoda</taxon>
        <taxon>Insecta</taxon>
        <taxon>Pterygota</taxon>
        <taxon>Neoptera</taxon>
        <taxon>Endopterygota</taxon>
        <taxon>Hymenoptera</taxon>
        <taxon>Apocrita</taxon>
        <taxon>Aculeata</taxon>
        <taxon>Formicoidea</taxon>
        <taxon>Formicidae</taxon>
        <taxon>Formicinae</taxon>
        <taxon>Lasius</taxon>
        <taxon>Lasius</taxon>
    </lineage>
</organism>
<dbReference type="PANTHER" id="PTHR22198:SF1">
    <property type="entry name" value="FERM DOMAIN-CONTAINING PROTEIN"/>
    <property type="match status" value="1"/>
</dbReference>
<accession>A0A0J7KK25</accession>
<feature type="region of interest" description="Disordered" evidence="1">
    <location>
        <begin position="196"/>
        <end position="239"/>
    </location>
</feature>
<feature type="compositionally biased region" description="Basic and acidic residues" evidence="1">
    <location>
        <begin position="356"/>
        <end position="372"/>
    </location>
</feature>
<gene>
    <name evidence="3" type="ORF">RF55_9630</name>
</gene>
<dbReference type="OrthoDB" id="6060890at2759"/>
<feature type="compositionally biased region" description="Basic residues" evidence="1">
    <location>
        <begin position="203"/>
        <end position="228"/>
    </location>
</feature>
<dbReference type="STRING" id="67767.A0A0J7KK25"/>
<dbReference type="EMBL" id="LBMM01006473">
    <property type="protein sequence ID" value="KMQ90591.1"/>
    <property type="molecule type" value="Genomic_DNA"/>
</dbReference>
<evidence type="ECO:0000313" key="3">
    <source>
        <dbReference type="EMBL" id="KMQ90591.1"/>
    </source>
</evidence>
<name>A0A0J7KK25_LASNI</name>
<evidence type="ECO:0000259" key="2">
    <source>
        <dbReference type="Pfam" id="PF23672"/>
    </source>
</evidence>
<dbReference type="InterPro" id="IPR055577">
    <property type="entry name" value="DUF7153"/>
</dbReference>
<dbReference type="AlphaFoldDB" id="A0A0J7KK25"/>
<evidence type="ECO:0000313" key="4">
    <source>
        <dbReference type="Proteomes" id="UP000036403"/>
    </source>
</evidence>
<reference evidence="3 4" key="1">
    <citation type="submission" date="2015-04" db="EMBL/GenBank/DDBJ databases">
        <title>Lasius niger genome sequencing.</title>
        <authorList>
            <person name="Konorov E.A."/>
            <person name="Nikitin M.A."/>
            <person name="Kirill M.V."/>
            <person name="Chang P."/>
        </authorList>
    </citation>
    <scope>NUCLEOTIDE SEQUENCE [LARGE SCALE GENOMIC DNA]</scope>
    <source>
        <tissue evidence="3">Whole</tissue>
    </source>
</reference>
<sequence>HAPVADKKRPGSPLSVLEVEDPKQCVLAHFMTPLEPLDPLIESPVSRPLVLQRDTAAELVAEIAPTASQSILLTNMEKNTDFPFITYYLINKQNTDPMDFYNEVQCAALRKFDPRDLRYAANHTLDLFNEVATIARPPLEPPGGRPPIPSTGYIVSIFKVFEGDDGLKFEQNWLYWTVMEQLATCTLQIDKVKSNDKDIASSMHRKSSKKSKKSKTDKKKNKKHKKKREYSSSSSETDDSGKYMWVEKIVEDQTSSHNIENLVNNEAQENPLKRDEWMNVESFFSNLSKSDIKKQKLNTKEEDKTKFLLDKPGQSNRELNPYWKDGGDGLPQISSERFDSPQVLDANWLKKSLRRAKEQAHRDGKTLEEVATERWGVS</sequence>
<dbReference type="PaxDb" id="67767-A0A0J7KK25"/>
<evidence type="ECO:0000256" key="1">
    <source>
        <dbReference type="SAM" id="MobiDB-lite"/>
    </source>
</evidence>